<reference evidence="2 3" key="1">
    <citation type="submission" date="2018-07" db="EMBL/GenBank/DDBJ databases">
        <title>Genome analysis of Runella aurantiaca.</title>
        <authorList>
            <person name="Yang X."/>
        </authorList>
    </citation>
    <scope>NUCLEOTIDE SEQUENCE [LARGE SCALE GENOMIC DNA]</scope>
    <source>
        <strain evidence="2 3">YX9</strain>
    </source>
</reference>
<feature type="domain" description="HTH LytTR-type" evidence="1">
    <location>
        <begin position="23"/>
        <end position="119"/>
    </location>
</feature>
<dbReference type="Pfam" id="PF04397">
    <property type="entry name" value="LytTR"/>
    <property type="match status" value="1"/>
</dbReference>
<protein>
    <submittedName>
        <fullName evidence="2">LytTR family transcriptional regulator</fullName>
    </submittedName>
</protein>
<dbReference type="InterPro" id="IPR007492">
    <property type="entry name" value="LytTR_DNA-bd_dom"/>
</dbReference>
<gene>
    <name evidence="2" type="ORF">DVG78_18990</name>
</gene>
<dbReference type="RefSeq" id="WP_114462709.1">
    <property type="nucleotide sequence ID" value="NZ_QPIW01000017.1"/>
</dbReference>
<sequence length="122" mass="14372">MNNFLGVIPTESVIHLPRFQTKDGEHFIDLRRIVCLNAQLNYTMFQLDDGERVITSYSLSRYAALLEKLGFIRLHKSHLLNLYYLSQCQILHFERLVLPSGQILEISRRKRTVLRRTLKSLK</sequence>
<keyword evidence="3" id="KW-1185">Reference proteome</keyword>
<evidence type="ECO:0000259" key="1">
    <source>
        <dbReference type="SMART" id="SM00850"/>
    </source>
</evidence>
<organism evidence="2 3">
    <name type="scientific">Runella aurantiaca</name>
    <dbReference type="NCBI Taxonomy" id="2282308"/>
    <lineage>
        <taxon>Bacteria</taxon>
        <taxon>Pseudomonadati</taxon>
        <taxon>Bacteroidota</taxon>
        <taxon>Cytophagia</taxon>
        <taxon>Cytophagales</taxon>
        <taxon>Spirosomataceae</taxon>
        <taxon>Runella</taxon>
    </lineage>
</organism>
<dbReference type="Proteomes" id="UP000253141">
    <property type="component" value="Unassembled WGS sequence"/>
</dbReference>
<evidence type="ECO:0000313" key="3">
    <source>
        <dbReference type="Proteomes" id="UP000253141"/>
    </source>
</evidence>
<dbReference type="AlphaFoldDB" id="A0A369I7A6"/>
<dbReference type="Gene3D" id="2.40.50.1020">
    <property type="entry name" value="LytTr DNA-binding domain"/>
    <property type="match status" value="1"/>
</dbReference>
<name>A0A369I7A6_9BACT</name>
<proteinExistence type="predicted"/>
<evidence type="ECO:0000313" key="2">
    <source>
        <dbReference type="EMBL" id="RDB04377.1"/>
    </source>
</evidence>
<dbReference type="GO" id="GO:0003677">
    <property type="term" value="F:DNA binding"/>
    <property type="evidence" value="ECO:0007669"/>
    <property type="project" value="InterPro"/>
</dbReference>
<accession>A0A369I7A6</accession>
<dbReference type="SMART" id="SM00850">
    <property type="entry name" value="LytTR"/>
    <property type="match status" value="1"/>
</dbReference>
<comment type="caution">
    <text evidence="2">The sequence shown here is derived from an EMBL/GenBank/DDBJ whole genome shotgun (WGS) entry which is preliminary data.</text>
</comment>
<dbReference type="EMBL" id="QPIW01000017">
    <property type="protein sequence ID" value="RDB04377.1"/>
    <property type="molecule type" value="Genomic_DNA"/>
</dbReference>